<dbReference type="EMBL" id="CP053085">
    <property type="protein sequence ID" value="QJR35418.1"/>
    <property type="molecule type" value="Genomic_DNA"/>
</dbReference>
<keyword evidence="3" id="KW-1185">Reference proteome</keyword>
<dbReference type="AlphaFoldDB" id="A0A6M4INB6"/>
<evidence type="ECO:0000313" key="2">
    <source>
        <dbReference type="EMBL" id="QJR35418.1"/>
    </source>
</evidence>
<dbReference type="Proteomes" id="UP000500938">
    <property type="component" value="Chromosome"/>
</dbReference>
<dbReference type="InterPro" id="IPR019734">
    <property type="entry name" value="TPR_rpt"/>
</dbReference>
<organism evidence="2 3">
    <name type="scientific">Gemmatimonas groenlandica</name>
    <dbReference type="NCBI Taxonomy" id="2732249"/>
    <lineage>
        <taxon>Bacteria</taxon>
        <taxon>Pseudomonadati</taxon>
        <taxon>Gemmatimonadota</taxon>
        <taxon>Gemmatimonadia</taxon>
        <taxon>Gemmatimonadales</taxon>
        <taxon>Gemmatimonadaceae</taxon>
        <taxon>Gemmatimonas</taxon>
    </lineage>
</organism>
<name>A0A6M4INB6_9BACT</name>
<reference evidence="2 3" key="1">
    <citation type="submission" date="2020-05" db="EMBL/GenBank/DDBJ databases">
        <title>Complete genome sequence of Gemmatimonas greenlandica TET16.</title>
        <authorList>
            <person name="Zeng Y."/>
        </authorList>
    </citation>
    <scope>NUCLEOTIDE SEQUENCE [LARGE SCALE GENOMIC DNA]</scope>
    <source>
        <strain evidence="2 3">TET16</strain>
    </source>
</reference>
<dbReference type="Pfam" id="PF13432">
    <property type="entry name" value="TPR_16"/>
    <property type="match status" value="1"/>
</dbReference>
<dbReference type="SUPFAM" id="SSF48452">
    <property type="entry name" value="TPR-like"/>
    <property type="match status" value="1"/>
</dbReference>
<feature type="repeat" description="TPR" evidence="1">
    <location>
        <begin position="230"/>
        <end position="263"/>
    </location>
</feature>
<dbReference type="KEGG" id="ggr:HKW67_07810"/>
<dbReference type="PROSITE" id="PS50005">
    <property type="entry name" value="TPR"/>
    <property type="match status" value="1"/>
</dbReference>
<keyword evidence="1" id="KW-0802">TPR repeat</keyword>
<dbReference type="Gene3D" id="1.25.40.10">
    <property type="entry name" value="Tetratricopeptide repeat domain"/>
    <property type="match status" value="1"/>
</dbReference>
<evidence type="ECO:0000256" key="1">
    <source>
        <dbReference type="PROSITE-ProRule" id="PRU00339"/>
    </source>
</evidence>
<sequence length="418" mass="46067">MSYRTQSNRPWMTVIAGSLVVAVAVLVVTVANGRLATRSSVIRSEPLVAFSTVAVSDADIRDRNIEFYAARAATDPASSNDRLALAGLLFSRSRTNGSVTDLARAELLARESVALRRQRNGQAFELLASVLMARHAFAEARAVASRADSLEPATPSHLALLGEIELELGEYDAAATHFGAIYYDRQQFTIGSRLARWYEVTGRADMARLFLKNAIKHVDERDDLPREQVAWFHYRLGELELRLGNFAAADSALQDGLRRNPDDVRVLGALSRVALAQSDWSRAIEYGDRATGVQLDPTTLGAVSRAYAAQGDTTQAAYYARAMSVSALKQPGVIHRAWGLFLLDHGTSSEREQVLARATRELRDRQDVYGHDLVAWALYRTGHDDEARREMRLALAQHTQDEMLITHAAALGVAVLPR</sequence>
<dbReference type="InterPro" id="IPR011990">
    <property type="entry name" value="TPR-like_helical_dom_sf"/>
</dbReference>
<dbReference type="RefSeq" id="WP_171224848.1">
    <property type="nucleotide sequence ID" value="NZ_CP053085.1"/>
</dbReference>
<evidence type="ECO:0000313" key="3">
    <source>
        <dbReference type="Proteomes" id="UP000500938"/>
    </source>
</evidence>
<gene>
    <name evidence="2" type="ORF">HKW67_07810</name>
</gene>
<proteinExistence type="predicted"/>
<protein>
    <submittedName>
        <fullName evidence="2">Tetratricopeptide repeat protein</fullName>
    </submittedName>
</protein>
<accession>A0A6M4INB6</accession>